<feature type="domain" description="Transcription regulator Myc N-terminal" evidence="5">
    <location>
        <begin position="691"/>
        <end position="906"/>
    </location>
</feature>
<feature type="compositionally biased region" description="Low complexity" evidence="4">
    <location>
        <begin position="893"/>
        <end position="904"/>
    </location>
</feature>
<keyword evidence="7" id="KW-1185">Reference proteome</keyword>
<feature type="region of interest" description="Disordered" evidence="4">
    <location>
        <begin position="298"/>
        <end position="333"/>
    </location>
</feature>
<dbReference type="GO" id="GO:0003700">
    <property type="term" value="F:DNA-binding transcription factor activity"/>
    <property type="evidence" value="ECO:0007669"/>
    <property type="project" value="InterPro"/>
</dbReference>
<comment type="similarity">
    <text evidence="2">Belongs to the peptidase C65 family. Otulin subfamily.</text>
</comment>
<feature type="region of interest" description="Disordered" evidence="4">
    <location>
        <begin position="255"/>
        <end position="285"/>
    </location>
</feature>
<protein>
    <submittedName>
        <fullName evidence="6">Transcriptional regulator Myc</fullName>
    </submittedName>
</protein>
<evidence type="ECO:0000256" key="2">
    <source>
        <dbReference type="ARBA" id="ARBA00010267"/>
    </source>
</evidence>
<dbReference type="Ensembl" id="ENSSTUT00000086202.1">
    <property type="protein sequence ID" value="ENSSTUP00000080982.1"/>
    <property type="gene ID" value="ENSSTUG00000035694.1"/>
</dbReference>
<dbReference type="Pfam" id="PF16218">
    <property type="entry name" value="Peptidase_C101"/>
    <property type="match status" value="1"/>
</dbReference>
<evidence type="ECO:0000259" key="5">
    <source>
        <dbReference type="Pfam" id="PF01056"/>
    </source>
</evidence>
<dbReference type="InParanoid" id="A0A674CBJ2"/>
<organism evidence="6 7">
    <name type="scientific">Salmo trutta</name>
    <name type="common">Brown trout</name>
    <dbReference type="NCBI Taxonomy" id="8032"/>
    <lineage>
        <taxon>Eukaryota</taxon>
        <taxon>Metazoa</taxon>
        <taxon>Chordata</taxon>
        <taxon>Craniata</taxon>
        <taxon>Vertebrata</taxon>
        <taxon>Euteleostomi</taxon>
        <taxon>Actinopterygii</taxon>
        <taxon>Neopterygii</taxon>
        <taxon>Teleostei</taxon>
        <taxon>Protacanthopterygii</taxon>
        <taxon>Salmoniformes</taxon>
        <taxon>Salmonidae</taxon>
        <taxon>Salmoninae</taxon>
        <taxon>Salmo</taxon>
    </lineage>
</organism>
<reference evidence="6" key="2">
    <citation type="submission" date="2025-09" db="UniProtKB">
        <authorList>
            <consortium name="Ensembl"/>
        </authorList>
    </citation>
    <scope>IDENTIFICATION</scope>
</reference>
<dbReference type="AlphaFoldDB" id="A0A674CBJ2"/>
<proteinExistence type="inferred from homology"/>
<evidence type="ECO:0000256" key="1">
    <source>
        <dbReference type="ARBA" id="ARBA00004496"/>
    </source>
</evidence>
<feature type="region of interest" description="Disordered" evidence="4">
    <location>
        <begin position="874"/>
        <end position="904"/>
    </location>
</feature>
<evidence type="ECO:0000256" key="3">
    <source>
        <dbReference type="ARBA" id="ARBA00022490"/>
    </source>
</evidence>
<dbReference type="InterPro" id="IPR012682">
    <property type="entry name" value="Tscrpt_reg_Myc_N"/>
</dbReference>
<name>A0A674CBJ2_SALTR</name>
<dbReference type="Pfam" id="PF01056">
    <property type="entry name" value="Myc_N"/>
    <property type="match status" value="1"/>
</dbReference>
<feature type="compositionally biased region" description="Polar residues" evidence="4">
    <location>
        <begin position="298"/>
        <end position="307"/>
    </location>
</feature>
<dbReference type="GO" id="GO:0005737">
    <property type="term" value="C:cytoplasm"/>
    <property type="evidence" value="ECO:0007669"/>
    <property type="project" value="UniProtKB-SubCell"/>
</dbReference>
<reference evidence="6" key="1">
    <citation type="submission" date="2025-08" db="UniProtKB">
        <authorList>
            <consortium name="Ensembl"/>
        </authorList>
    </citation>
    <scope>IDENTIFICATION</scope>
</reference>
<feature type="compositionally biased region" description="Basic and acidic residues" evidence="4">
    <location>
        <begin position="154"/>
        <end position="166"/>
    </location>
</feature>
<evidence type="ECO:0000256" key="4">
    <source>
        <dbReference type="SAM" id="MobiDB-lite"/>
    </source>
</evidence>
<dbReference type="Proteomes" id="UP000472277">
    <property type="component" value="Chromosome 6"/>
</dbReference>
<dbReference type="GO" id="GO:1990108">
    <property type="term" value="P:protein linear deubiquitination"/>
    <property type="evidence" value="ECO:0007669"/>
    <property type="project" value="TreeGrafter"/>
</dbReference>
<dbReference type="PANTHER" id="PTHR33662:SF3">
    <property type="entry name" value="FIBROUS SHEATH CABYR-BINDING PROTEIN-LIKE-RELATED"/>
    <property type="match status" value="1"/>
</dbReference>
<dbReference type="PRINTS" id="PR02055">
    <property type="entry name" value="PROTEINF105"/>
</dbReference>
<feature type="region of interest" description="Disordered" evidence="4">
    <location>
        <begin position="145"/>
        <end position="166"/>
    </location>
</feature>
<evidence type="ECO:0000313" key="7">
    <source>
        <dbReference type="Proteomes" id="UP000472277"/>
    </source>
</evidence>
<dbReference type="GeneTree" id="ENSGT00940000155285"/>
<dbReference type="InterPro" id="IPR023235">
    <property type="entry name" value="FAM105"/>
</dbReference>
<feature type="compositionally biased region" description="Acidic residues" evidence="4">
    <location>
        <begin position="378"/>
        <end position="391"/>
    </location>
</feature>
<feature type="compositionally biased region" description="Basic and acidic residues" evidence="4">
    <location>
        <begin position="50"/>
        <end position="67"/>
    </location>
</feature>
<gene>
    <name evidence="6" type="primary">LOC115195765</name>
</gene>
<accession>A0A674CBJ2</accession>
<evidence type="ECO:0000313" key="6">
    <source>
        <dbReference type="Ensembl" id="ENSSTUP00000080982.1"/>
    </source>
</evidence>
<dbReference type="PANTHER" id="PTHR33662">
    <property type="entry name" value="OTU DEUBIQUITINASE WITH LINEAR LINKAGE-SPECIFICITY A-RELATED"/>
    <property type="match status" value="1"/>
</dbReference>
<sequence length="939" mass="101973">MGNWCCPAASPCDNVEEISGLLHGGAKVPASSSECGEVAGFHNGSEEDSEVRKTGGDDAEEKKDKEVAVVTMQVGCRVPPKTNGKEDIAQPQTIEKNGLLQTEDRQADEPSLNTGTGLIANSILTALDKSIEDTATESTNVEAQICTSDPPQGPHKEDAQGGGDAEKVPAEMDVAVLAEQTSTVVQNEHSDNITIAPDAKDKCLEAFALKAEIPVESITSETVDEDATIPLHNAVDVLSEPEKCCLGTVGVTSLPDSQLTPSEACEKAASTDSVPHLPSSPSPTITVIKGVDGKENRSSVAHLNDSPQDPEASPALTEATEPTQNGLVPQNLTGLVKEPVRISPSGTSKSQNSCEQAKEGIQGGLVEVPSLEDLLDEEVPETKEQEDEEMESAAAGAMTGDETGGEEVQKREAHQGPSTSADLEVLQVREEDGPAGEDLGVSEEDLYRGAEELPQGPVKHAGPEPLLEITLPKVEDRCSLEPMVDIMSYSEREWKGNTAKSTLIRKGYTELSQRFGSLRRVRGDNYCALRATLFQVLSTSTQLPDWLQDEHISTWLEELESLIGQWMFPSECRQREGSEDAAQQLKRYMELLQNRWQAAVGCSSAEERQRLCERVFQGGEEELGLLEALKLLMLGRAVELHTTMQEGGDVPVFCWLLYARDSSDCPRSFLSNHLSQVGFSGGLEQKRATMPLNSSLASKNYDYDYDSIQPYFYVDNEDEDFYHQQPGQLQPPAPSEDIWKKFELLPTPPLSPSRPSLSSIFPSTADQLEMVTEFLGDDVVNQSFICDADYSQTFLKSIIIQDCMWSGFSATAKLEKVVSERLASLHAARKDSAVGDIAECPTRLNANYLQDPNTSVSECIDPSVVFPYPITETPKPSKVAPPTDLALDTPPNSGSSSSSGSDSGKMNNSYHFLLLRIYDLTVLCNGGFYLSKRHSRCVC</sequence>
<feature type="region of interest" description="Disordered" evidence="4">
    <location>
        <begin position="378"/>
        <end position="424"/>
    </location>
</feature>
<feature type="region of interest" description="Disordered" evidence="4">
    <location>
        <begin position="25"/>
        <end position="114"/>
    </location>
</feature>
<keyword evidence="3" id="KW-0963">Cytoplasm</keyword>
<feature type="compositionally biased region" description="Polar residues" evidence="4">
    <location>
        <begin position="320"/>
        <end position="333"/>
    </location>
</feature>
<dbReference type="GO" id="GO:0004843">
    <property type="term" value="F:cysteine-type deubiquitinase activity"/>
    <property type="evidence" value="ECO:0007669"/>
    <property type="project" value="TreeGrafter"/>
</dbReference>
<comment type="subcellular location">
    <subcellularLocation>
        <location evidence="1">Cytoplasm</location>
    </subcellularLocation>
</comment>